<dbReference type="InterPro" id="IPR033929">
    <property type="entry name" value="Tensin_PTB"/>
</dbReference>
<keyword evidence="9 10" id="KW-0727">SH2 domain</keyword>
<evidence type="ECO:0000256" key="5">
    <source>
        <dbReference type="ARBA" id="ARBA00022801"/>
    </source>
</evidence>
<keyword evidence="5" id="KW-0378">Hydrolase</keyword>
<dbReference type="InterPro" id="IPR051484">
    <property type="entry name" value="Tensin_PTEN_phosphatase"/>
</dbReference>
<dbReference type="PANTHER" id="PTHR45734">
    <property type="entry name" value="TENSIN"/>
    <property type="match status" value="1"/>
</dbReference>
<feature type="domain" description="Phosphatase tensin-type" evidence="14">
    <location>
        <begin position="104"/>
        <end position="276"/>
    </location>
</feature>
<dbReference type="Ensembl" id="ENSECRT00000034642.1">
    <property type="protein sequence ID" value="ENSECRP00000033908.1"/>
    <property type="gene ID" value="ENSECRG00000022923.1"/>
</dbReference>
<evidence type="ECO:0000259" key="13">
    <source>
        <dbReference type="PROSITE" id="PS50081"/>
    </source>
</evidence>
<keyword evidence="6" id="KW-0862">Zinc</keyword>
<dbReference type="InterPro" id="IPR011993">
    <property type="entry name" value="PH-like_dom_sf"/>
</dbReference>
<feature type="domain" description="Phorbol-ester/DAG-type" evidence="13">
    <location>
        <begin position="9"/>
        <end position="56"/>
    </location>
</feature>
<evidence type="ECO:0000256" key="10">
    <source>
        <dbReference type="PROSITE-ProRule" id="PRU00191"/>
    </source>
</evidence>
<dbReference type="InterPro" id="IPR046349">
    <property type="entry name" value="C1-like_sf"/>
</dbReference>
<dbReference type="InterPro" id="IPR036860">
    <property type="entry name" value="SH2_dom_sf"/>
</dbReference>
<dbReference type="InterPro" id="IPR000980">
    <property type="entry name" value="SH2"/>
</dbReference>
<feature type="domain" description="C2 tensin-type" evidence="15">
    <location>
        <begin position="281"/>
        <end position="407"/>
    </location>
</feature>
<comment type="similarity">
    <text evidence="2">Belongs to the PTEN phosphatase protein family.</text>
</comment>
<dbReference type="SUPFAM" id="SSF50729">
    <property type="entry name" value="PH domain-like"/>
    <property type="match status" value="1"/>
</dbReference>
<accession>A0A8C4TQ83</accession>
<dbReference type="GO" id="GO:0046872">
    <property type="term" value="F:metal ion binding"/>
    <property type="evidence" value="ECO:0007669"/>
    <property type="project" value="UniProtKB-KW"/>
</dbReference>
<dbReference type="InterPro" id="IPR003595">
    <property type="entry name" value="Tyr_Pase_cat"/>
</dbReference>
<feature type="region of interest" description="Disordered" evidence="11">
    <location>
        <begin position="51"/>
        <end position="91"/>
    </location>
</feature>
<keyword evidence="8" id="KW-0965">Cell junction</keyword>
<dbReference type="PROSITE" id="PS50081">
    <property type="entry name" value="ZF_DAG_PE_2"/>
    <property type="match status" value="1"/>
</dbReference>
<evidence type="ECO:0000256" key="11">
    <source>
        <dbReference type="SAM" id="MobiDB-lite"/>
    </source>
</evidence>
<dbReference type="SMART" id="SM00109">
    <property type="entry name" value="C1"/>
    <property type="match status" value="1"/>
</dbReference>
<evidence type="ECO:0000256" key="8">
    <source>
        <dbReference type="ARBA" id="ARBA00022949"/>
    </source>
</evidence>
<dbReference type="CDD" id="cd14562">
    <property type="entry name" value="PTP_tensin-2"/>
    <property type="match status" value="1"/>
</dbReference>
<evidence type="ECO:0000256" key="1">
    <source>
        <dbReference type="ARBA" id="ARBA00004246"/>
    </source>
</evidence>
<evidence type="ECO:0000256" key="4">
    <source>
        <dbReference type="ARBA" id="ARBA00022723"/>
    </source>
</evidence>
<dbReference type="FunFam" id="2.30.29.30:FF:000039">
    <property type="entry name" value="Tensin 1"/>
    <property type="match status" value="1"/>
</dbReference>
<dbReference type="SMART" id="SM01326">
    <property type="entry name" value="PTEN_C2"/>
    <property type="match status" value="1"/>
</dbReference>
<evidence type="ECO:0000256" key="3">
    <source>
        <dbReference type="ARBA" id="ARBA00022553"/>
    </source>
</evidence>
<dbReference type="SUPFAM" id="SSF52799">
    <property type="entry name" value="(Phosphotyrosine protein) phosphatases II"/>
    <property type="match status" value="1"/>
</dbReference>
<dbReference type="InterPro" id="IPR002219">
    <property type="entry name" value="PKC_DAG/PE"/>
</dbReference>
<dbReference type="InterPro" id="IPR029023">
    <property type="entry name" value="Tensin_phosphatase"/>
</dbReference>
<sequence>MSKPAKKDLHTFKEKSFKKRRQCAVCKQPVENLGSFCRVCKTAAHKKCEAKVATSCQPAPPSDLQRRGTASSRHSQHLGSVKSQNYPKQRSTLPRSFSLDRVMDRVMERHYDFDLTYITERIISVFFPSVLEEQRYRSNLKEVAAMLKSKHEDKYLLFNLSEKRHDIGRLNPKVQDFGWPDHHAPPLDKICAICKSMETWLTSDPQHVVVLHCKGNKGKTGVIIAAYMHYSKISAGADQALSTLAMRKFCEDKVATSMQPSQNRYVYYFGGLLSGTIKMNSSPLFLHQVLIPAIPNFEPNGGYFPFLKIYQSMQLVYTSGIYNAQNQGNRKLCVTVEPALLLKGDIMVKCYHRRTKSPDRDVVFRVQFHTCTIHGAQLWFGKGELDDACADDRFPADAKVEFIFSSGPEKIKGRDVIKNDPAVSVDYNTSDPTVRWDSYENFNLHHQDSLEDISHTRGPLDGSLYAQVKKKRSPGSLTSNGSPGSIEHSHLLSLSTDSGHSSAPTERLEDPPSRPAPPSRSEKEELDRLLGGFGVRGAPERERETAILDDGDIQADTERLGTLRLARSCSCRVGYRSQHCREMTCERLPNGSCFGLERNGLPPGHLELYQHRATLHHQDELWDKPQPQQSRCLHRSYSEGPSRHLHPYSLEYSHPPSMPHRVCCREEYAPYHSRHQPPNPYRELLIVEGQPLSLTPTPCACRDCRLISTPSSREDSSHSSFHTLRLDREGPHWEAGRHRDQEAGLHWEMDNHRDREVEFRREAGLHWEAGLHAERDATLSREPSYPWEGSHLRDRDVEMWHPKVAVSPRYPHGSQPTPLVMAAEHYGHRHSPQGHEVTTFNYERLPPEQPVYIEPSAPLPHTAHCPEVKYSNNGYQTPRACACSPYQAPPSSRTLSSTDSRGYGSGYQSESTSPVPPPSRTPGPCDVPPKGSGVEEYQQAVAEDRAERYKRDVPGVVPVEGVTWREPVAHGSLRRFHREARIICSTPSEYSGPPTPVHTSSPLQSRDSPTPGDPAPRIPDSLEPMVDRRCSKAASPPPEPGGFQHPQGAQLEHQAGPPVQQNGLKLIAQSPLARHPGSPVSEAPPRSCGPWHQGSLSSGVYTYPSDSSTSWSNSQSDTSQLYEKVQSTGHNGMPQGGSAMEVSTPGSPASNCCPASSLSSSSVSAQQTPPHSCTSSPTAAAPPAPQTVDLHLITPPVPQVNGVTVKETGAQRQLPNANLESEISKTGSSSLNYSSAPASPGTMAVCTPHTGSAPHSPGPENLEPPVPGFATLNRHLMLGSDIVSHHTQAFLLSDPGLSPTSSSQGSPSEGSVTPSFPISTAYYTGQSGSQGSGQFSGYTAVTIPPADMQPPLPEKRRLSSINERSPPPSSPNGRSSALRSPSSPNPPQHVTFSITAGDLAEGELDNGISAKFVQDTSRFWYKPSISRDQAIALLKEKEPGHFLIRDSNSFQGAYGLALKVATPPPNANMQNCKGDPKEQLVRHFLIETGPKGVKIKGCQNEPHFGSLSALVYQHSITPISLPCKLRIPEKDPIGEGQEICTPTHMSTAADLLKQGAACNVLFLNSVETESLTGPQAVAKAISSTLSRSPRPGATVVHFKVSVQGITLTDNQRRLFFRRHYPLNSVTFSSLDPQDRRWPKPDGTTSKLFGFVAKKPGSLLENVCHLFAELDPEQPATAIVNFINKVMLGPQRR</sequence>
<keyword evidence="7" id="KW-0904">Protein phosphatase</keyword>
<feature type="compositionally biased region" description="Polar residues" evidence="11">
    <location>
        <begin position="889"/>
        <end position="900"/>
    </location>
</feature>
<feature type="compositionally biased region" description="Polar residues" evidence="11">
    <location>
        <begin position="68"/>
        <end position="91"/>
    </location>
</feature>
<dbReference type="PROSITE" id="PS50001">
    <property type="entry name" value="SH2"/>
    <property type="match status" value="1"/>
</dbReference>
<evidence type="ECO:0000313" key="17">
    <source>
        <dbReference type="Proteomes" id="UP000694620"/>
    </source>
</evidence>
<comment type="subcellular location">
    <subcellularLocation>
        <location evidence="1">Cell junction</location>
        <location evidence="1">Focal adhesion</location>
    </subcellularLocation>
</comment>
<dbReference type="Proteomes" id="UP000694620">
    <property type="component" value="Unassembled WGS sequence"/>
</dbReference>
<dbReference type="SUPFAM" id="SSF57889">
    <property type="entry name" value="Cysteine-rich domain"/>
    <property type="match status" value="1"/>
</dbReference>
<feature type="region of interest" description="Disordered" evidence="11">
    <location>
        <begin position="1208"/>
        <end position="1240"/>
    </location>
</feature>
<dbReference type="PANTHER" id="PTHR45734:SF1">
    <property type="entry name" value="TENSIN-2"/>
    <property type="match status" value="1"/>
</dbReference>
<dbReference type="Pfam" id="PF00017">
    <property type="entry name" value="SH2"/>
    <property type="match status" value="1"/>
</dbReference>
<dbReference type="PROSITE" id="PS51182">
    <property type="entry name" value="C2_TENSIN"/>
    <property type="match status" value="1"/>
</dbReference>
<dbReference type="FunFam" id="3.90.190.10:FF:000010">
    <property type="entry name" value="tensin-1 isoform X2"/>
    <property type="match status" value="1"/>
</dbReference>
<feature type="region of interest" description="Disordered" evidence="11">
    <location>
        <begin position="470"/>
        <end position="525"/>
    </location>
</feature>
<dbReference type="Pfam" id="PF10409">
    <property type="entry name" value="PTEN_C2"/>
    <property type="match status" value="1"/>
</dbReference>
<feature type="region of interest" description="Disordered" evidence="11">
    <location>
        <begin position="1294"/>
        <end position="1390"/>
    </location>
</feature>
<dbReference type="FunFam" id="3.30.505.10:FF:000002">
    <property type="entry name" value="Tensin 1"/>
    <property type="match status" value="1"/>
</dbReference>
<dbReference type="GO" id="GO:0005925">
    <property type="term" value="C:focal adhesion"/>
    <property type="evidence" value="ECO:0007669"/>
    <property type="project" value="UniProtKB-SubCell"/>
</dbReference>
<dbReference type="Gene3D" id="2.30.29.30">
    <property type="entry name" value="Pleckstrin-homology domain (PH domain)/Phosphotyrosine-binding domain (PTB)"/>
    <property type="match status" value="1"/>
</dbReference>
<dbReference type="GeneTree" id="ENSGT00940000163886"/>
<feature type="compositionally biased region" description="Low complexity" evidence="11">
    <location>
        <begin position="1295"/>
        <end position="1311"/>
    </location>
</feature>
<dbReference type="InterPro" id="IPR006020">
    <property type="entry name" value="PTB/PI_dom"/>
</dbReference>
<keyword evidence="17" id="KW-1185">Reference proteome</keyword>
<dbReference type="SMART" id="SM00404">
    <property type="entry name" value="PTPc_motif"/>
    <property type="match status" value="1"/>
</dbReference>
<dbReference type="Gene3D" id="3.30.60.20">
    <property type="match status" value="1"/>
</dbReference>
<feature type="compositionally biased region" description="Polar residues" evidence="11">
    <location>
        <begin position="492"/>
        <end position="504"/>
    </location>
</feature>
<dbReference type="CDD" id="cd01213">
    <property type="entry name" value="PTB_tensin"/>
    <property type="match status" value="1"/>
</dbReference>
<evidence type="ECO:0000259" key="14">
    <source>
        <dbReference type="PROSITE" id="PS51181"/>
    </source>
</evidence>
<evidence type="ECO:0000313" key="16">
    <source>
        <dbReference type="Ensembl" id="ENSECRP00000033908.1"/>
    </source>
</evidence>
<feature type="region of interest" description="Disordered" evidence="11">
    <location>
        <begin position="985"/>
        <end position="1189"/>
    </location>
</feature>
<feature type="compositionally biased region" description="Pro residues" evidence="11">
    <location>
        <begin position="914"/>
        <end position="927"/>
    </location>
</feature>
<feature type="compositionally biased region" description="Low complexity" evidence="11">
    <location>
        <begin position="1228"/>
        <end position="1240"/>
    </location>
</feature>
<keyword evidence="4" id="KW-0479">Metal-binding</keyword>
<dbReference type="PROSITE" id="PS00479">
    <property type="entry name" value="ZF_DAG_PE_1"/>
    <property type="match status" value="1"/>
</dbReference>
<dbReference type="InterPro" id="IPR013625">
    <property type="entry name" value="PTB"/>
</dbReference>
<evidence type="ECO:0000256" key="2">
    <source>
        <dbReference type="ARBA" id="ARBA00007881"/>
    </source>
</evidence>
<dbReference type="CDD" id="cd09927">
    <property type="entry name" value="SH2_Tensin_like"/>
    <property type="match status" value="1"/>
</dbReference>
<proteinExistence type="inferred from homology"/>
<dbReference type="InterPro" id="IPR035892">
    <property type="entry name" value="C2_domain_sf"/>
</dbReference>
<dbReference type="Gene3D" id="2.60.40.1110">
    <property type="match status" value="1"/>
</dbReference>
<dbReference type="Gene3D" id="3.30.505.10">
    <property type="entry name" value="SH2 domain"/>
    <property type="match status" value="1"/>
</dbReference>
<dbReference type="InterPro" id="IPR014020">
    <property type="entry name" value="Tensin_C2-dom"/>
</dbReference>
<evidence type="ECO:0000256" key="9">
    <source>
        <dbReference type="ARBA" id="ARBA00022999"/>
    </source>
</evidence>
<feature type="compositionally biased region" description="Polar residues" evidence="11">
    <location>
        <begin position="1312"/>
        <end position="1324"/>
    </location>
</feature>
<feature type="compositionally biased region" description="Low complexity" evidence="11">
    <location>
        <begin position="1147"/>
        <end position="1179"/>
    </location>
</feature>
<reference evidence="16" key="1">
    <citation type="submission" date="2025-08" db="UniProtKB">
        <authorList>
            <consortium name="Ensembl"/>
        </authorList>
    </citation>
    <scope>IDENTIFICATION</scope>
</reference>
<dbReference type="Pfam" id="PF08416">
    <property type="entry name" value="PTB"/>
    <property type="match status" value="1"/>
</dbReference>
<dbReference type="GO" id="GO:0004725">
    <property type="term" value="F:protein tyrosine phosphatase activity"/>
    <property type="evidence" value="ECO:0007669"/>
    <property type="project" value="TreeGrafter"/>
</dbReference>
<feature type="compositionally biased region" description="Polar residues" evidence="11">
    <location>
        <begin position="997"/>
        <end position="1008"/>
    </location>
</feature>
<dbReference type="CDD" id="cd20887">
    <property type="entry name" value="C1_TNS2"/>
    <property type="match status" value="1"/>
</dbReference>
<keyword evidence="3" id="KW-0597">Phosphoprotein</keyword>
<protein>
    <submittedName>
        <fullName evidence="16">Tensin 2a</fullName>
    </submittedName>
</protein>
<organism evidence="16 17">
    <name type="scientific">Erpetoichthys calabaricus</name>
    <name type="common">Rope fish</name>
    <name type="synonym">Calamoichthys calabaricus</name>
    <dbReference type="NCBI Taxonomy" id="27687"/>
    <lineage>
        <taxon>Eukaryota</taxon>
        <taxon>Metazoa</taxon>
        <taxon>Chordata</taxon>
        <taxon>Craniata</taxon>
        <taxon>Vertebrata</taxon>
        <taxon>Euteleostomi</taxon>
        <taxon>Actinopterygii</taxon>
        <taxon>Polypteriformes</taxon>
        <taxon>Polypteridae</taxon>
        <taxon>Erpetoichthys</taxon>
    </lineage>
</organism>
<evidence type="ECO:0000259" key="15">
    <source>
        <dbReference type="PROSITE" id="PS51182"/>
    </source>
</evidence>
<dbReference type="InterPro" id="IPR029021">
    <property type="entry name" value="Prot-tyrosine_phosphatase-like"/>
</dbReference>
<feature type="region of interest" description="Disordered" evidence="11">
    <location>
        <begin position="883"/>
        <end position="935"/>
    </location>
</feature>
<dbReference type="SMART" id="SM00462">
    <property type="entry name" value="PTB"/>
    <property type="match status" value="1"/>
</dbReference>
<feature type="domain" description="SH2" evidence="12">
    <location>
        <begin position="1420"/>
        <end position="1529"/>
    </location>
</feature>
<dbReference type="SMART" id="SM00252">
    <property type="entry name" value="SH2"/>
    <property type="match status" value="1"/>
</dbReference>
<feature type="compositionally biased region" description="Polar residues" evidence="11">
    <location>
        <begin position="1210"/>
        <end position="1227"/>
    </location>
</feature>
<dbReference type="SUPFAM" id="SSF55550">
    <property type="entry name" value="SH2 domain"/>
    <property type="match status" value="1"/>
</dbReference>
<dbReference type="InterPro" id="IPR035012">
    <property type="entry name" value="Tensin-like_SH2"/>
</dbReference>
<dbReference type="Pfam" id="PF00130">
    <property type="entry name" value="C1_1"/>
    <property type="match status" value="1"/>
</dbReference>
<dbReference type="PROSITE" id="PS51181">
    <property type="entry name" value="PPASE_TENSIN"/>
    <property type="match status" value="1"/>
</dbReference>
<feature type="compositionally biased region" description="Low complexity" evidence="11">
    <location>
        <begin position="1105"/>
        <end position="1120"/>
    </location>
</feature>
<evidence type="ECO:0000256" key="7">
    <source>
        <dbReference type="ARBA" id="ARBA00022912"/>
    </source>
</evidence>
<evidence type="ECO:0000259" key="12">
    <source>
        <dbReference type="PROSITE" id="PS50001"/>
    </source>
</evidence>
<name>A0A8C4TQ83_ERPCA</name>
<dbReference type="SUPFAM" id="SSF49562">
    <property type="entry name" value="C2 domain (Calcium/lipid-binding domain, CaLB)"/>
    <property type="match status" value="1"/>
</dbReference>
<feature type="compositionally biased region" description="Polar residues" evidence="11">
    <location>
        <begin position="1377"/>
        <end position="1390"/>
    </location>
</feature>
<feature type="compositionally biased region" description="Low complexity" evidence="11">
    <location>
        <begin position="1325"/>
        <end position="1337"/>
    </location>
</feature>
<evidence type="ECO:0000256" key="6">
    <source>
        <dbReference type="ARBA" id="ARBA00022833"/>
    </source>
</evidence>
<dbReference type="Gene3D" id="3.90.190.10">
    <property type="entry name" value="Protein tyrosine phosphatase superfamily"/>
    <property type="match status" value="1"/>
</dbReference>
<reference evidence="16" key="2">
    <citation type="submission" date="2025-09" db="UniProtKB">
        <authorList>
            <consortium name="Ensembl"/>
        </authorList>
    </citation>
    <scope>IDENTIFICATION</scope>
</reference>